<dbReference type="AlphaFoldDB" id="A0AAN6S661"/>
<keyword evidence="1" id="KW-1133">Transmembrane helix</keyword>
<reference evidence="3" key="1">
    <citation type="journal article" date="2023" name="Mol. Phylogenet. Evol.">
        <title>Genome-scale phylogeny and comparative genomics of the fungal order Sordariales.</title>
        <authorList>
            <person name="Hensen N."/>
            <person name="Bonometti L."/>
            <person name="Westerberg I."/>
            <person name="Brannstrom I.O."/>
            <person name="Guillou S."/>
            <person name="Cros-Aarteil S."/>
            <person name="Calhoun S."/>
            <person name="Haridas S."/>
            <person name="Kuo A."/>
            <person name="Mondo S."/>
            <person name="Pangilinan J."/>
            <person name="Riley R."/>
            <person name="LaButti K."/>
            <person name="Andreopoulos B."/>
            <person name="Lipzen A."/>
            <person name="Chen C."/>
            <person name="Yan M."/>
            <person name="Daum C."/>
            <person name="Ng V."/>
            <person name="Clum A."/>
            <person name="Steindorff A."/>
            <person name="Ohm R.A."/>
            <person name="Martin F."/>
            <person name="Silar P."/>
            <person name="Natvig D.O."/>
            <person name="Lalanne C."/>
            <person name="Gautier V."/>
            <person name="Ament-Velasquez S.L."/>
            <person name="Kruys A."/>
            <person name="Hutchinson M.I."/>
            <person name="Powell A.J."/>
            <person name="Barry K."/>
            <person name="Miller A.N."/>
            <person name="Grigoriev I.V."/>
            <person name="Debuchy R."/>
            <person name="Gladieux P."/>
            <person name="Hiltunen Thoren M."/>
            <person name="Johannesson H."/>
        </authorList>
    </citation>
    <scope>NUCLEOTIDE SEQUENCE [LARGE SCALE GENOMIC DNA]</scope>
    <source>
        <strain evidence="3">CBS 340.73</strain>
    </source>
</reference>
<keyword evidence="3" id="KW-1185">Reference proteome</keyword>
<dbReference type="Proteomes" id="UP001303473">
    <property type="component" value="Unassembled WGS sequence"/>
</dbReference>
<feature type="transmembrane region" description="Helical" evidence="1">
    <location>
        <begin position="69"/>
        <end position="88"/>
    </location>
</feature>
<dbReference type="EMBL" id="MU853783">
    <property type="protein sequence ID" value="KAK3941478.1"/>
    <property type="molecule type" value="Genomic_DNA"/>
</dbReference>
<protein>
    <submittedName>
        <fullName evidence="2">Uncharacterized protein</fullName>
    </submittedName>
</protein>
<organism evidence="2 3">
    <name type="scientific">Diplogelasinospora grovesii</name>
    <dbReference type="NCBI Taxonomy" id="303347"/>
    <lineage>
        <taxon>Eukaryota</taxon>
        <taxon>Fungi</taxon>
        <taxon>Dikarya</taxon>
        <taxon>Ascomycota</taxon>
        <taxon>Pezizomycotina</taxon>
        <taxon>Sordariomycetes</taxon>
        <taxon>Sordariomycetidae</taxon>
        <taxon>Sordariales</taxon>
        <taxon>Diplogelasinosporaceae</taxon>
        <taxon>Diplogelasinospora</taxon>
    </lineage>
</organism>
<evidence type="ECO:0000313" key="3">
    <source>
        <dbReference type="Proteomes" id="UP001303473"/>
    </source>
</evidence>
<comment type="caution">
    <text evidence="2">The sequence shown here is derived from an EMBL/GenBank/DDBJ whole genome shotgun (WGS) entry which is preliminary data.</text>
</comment>
<evidence type="ECO:0000256" key="1">
    <source>
        <dbReference type="SAM" id="Phobius"/>
    </source>
</evidence>
<proteinExistence type="predicted"/>
<keyword evidence="1" id="KW-0812">Transmembrane</keyword>
<name>A0AAN6S661_9PEZI</name>
<keyword evidence="1" id="KW-0472">Membrane</keyword>
<feature type="transmembrane region" description="Helical" evidence="1">
    <location>
        <begin position="15"/>
        <end position="35"/>
    </location>
</feature>
<evidence type="ECO:0000313" key="2">
    <source>
        <dbReference type="EMBL" id="KAK3941478.1"/>
    </source>
</evidence>
<accession>A0AAN6S661</accession>
<sequence>MKTQHDVCKGIQGQLLCFHILLYLYSSSFPFAFLLQKVLLESALEHREAGQSSSCMLPFHMYRTSAYQVWSYLIAVMAHGPYSLWVIYKAGR</sequence>
<gene>
    <name evidence="2" type="ORF">QBC46DRAFT_382790</name>
</gene>